<evidence type="ECO:0000313" key="3">
    <source>
        <dbReference type="Proteomes" id="UP000693970"/>
    </source>
</evidence>
<evidence type="ECO:0000259" key="1">
    <source>
        <dbReference type="Pfam" id="PF01648"/>
    </source>
</evidence>
<dbReference type="Pfam" id="PF01648">
    <property type="entry name" value="ACPS"/>
    <property type="match status" value="1"/>
</dbReference>
<sequence>MRSIALAFVSNGPRTFCFNRNHLPRDLNDWRCLENYAVTSRSTKLYLSTIPTAVDTGSNNITQQQQQQQQQQKRLLSSTFSDTSSNVLPTSDVETWLDLTLPEGRCVGVRAIRGDESFPPDLGEYNEAERMDDGEFMKLLSEDHWMRVCFHPEEIRYGATLRQSRTSFWLGRLALRIALGFPDYPILRDSFGRPQFSSSDLVRGDGASTSMVGSISHKQDRGVALVSSTTLSSASSDNDDNLILAGVGVDLELTSRPEGKQSIAKRVLTESERTTLGNLSGVSEEEEILLRFSLKEAIYKAAHPILCQYVGFQEAEVTPKSDGTATCRWMLSNGSDERIAKLTAHWYRLPLPSGDGSAAASGYSDSSEFFLTTASVFTSITRRSL</sequence>
<dbReference type="InterPro" id="IPR008278">
    <property type="entry name" value="4-PPantetheinyl_Trfase_dom"/>
</dbReference>
<keyword evidence="3" id="KW-1185">Reference proteome</keyword>
<reference evidence="2" key="2">
    <citation type="submission" date="2021-04" db="EMBL/GenBank/DDBJ databases">
        <authorList>
            <person name="Podell S."/>
        </authorList>
    </citation>
    <scope>NUCLEOTIDE SEQUENCE</scope>
    <source>
        <strain evidence="2">Hildebrandi</strain>
    </source>
</reference>
<dbReference type="Proteomes" id="UP000693970">
    <property type="component" value="Unassembled WGS sequence"/>
</dbReference>
<dbReference type="PANTHER" id="PTHR38096:SF1">
    <property type="entry name" value="ENTEROBACTIN SYNTHASE COMPONENT D"/>
    <property type="match status" value="1"/>
</dbReference>
<keyword evidence="2" id="KW-0808">Transferase</keyword>
<dbReference type="AlphaFoldDB" id="A0A9K3KHN5"/>
<dbReference type="OrthoDB" id="47193at2759"/>
<comment type="caution">
    <text evidence="2">The sequence shown here is derived from an EMBL/GenBank/DDBJ whole genome shotgun (WGS) entry which is preliminary data.</text>
</comment>
<organism evidence="2 3">
    <name type="scientific">Nitzschia inconspicua</name>
    <dbReference type="NCBI Taxonomy" id="303405"/>
    <lineage>
        <taxon>Eukaryota</taxon>
        <taxon>Sar</taxon>
        <taxon>Stramenopiles</taxon>
        <taxon>Ochrophyta</taxon>
        <taxon>Bacillariophyta</taxon>
        <taxon>Bacillariophyceae</taxon>
        <taxon>Bacillariophycidae</taxon>
        <taxon>Bacillariales</taxon>
        <taxon>Bacillariaceae</taxon>
        <taxon>Nitzschia</taxon>
    </lineage>
</organism>
<feature type="domain" description="4'-phosphopantetheinyl transferase" evidence="1">
    <location>
        <begin position="246"/>
        <end position="331"/>
    </location>
</feature>
<dbReference type="EMBL" id="JAGRRH010000023">
    <property type="protein sequence ID" value="KAG7343967.1"/>
    <property type="molecule type" value="Genomic_DNA"/>
</dbReference>
<dbReference type="GO" id="GO:0005886">
    <property type="term" value="C:plasma membrane"/>
    <property type="evidence" value="ECO:0007669"/>
    <property type="project" value="TreeGrafter"/>
</dbReference>
<protein>
    <submittedName>
        <fullName evidence="2">Phosphopantetheinyl transferase</fullName>
    </submittedName>
</protein>
<dbReference type="GO" id="GO:0008897">
    <property type="term" value="F:holo-[acyl-carrier-protein] synthase activity"/>
    <property type="evidence" value="ECO:0007669"/>
    <property type="project" value="InterPro"/>
</dbReference>
<dbReference type="InterPro" id="IPR003542">
    <property type="entry name" value="Enbac_synth_compD-like"/>
</dbReference>
<name>A0A9K3KHN5_9STRA</name>
<dbReference type="PANTHER" id="PTHR38096">
    <property type="entry name" value="ENTEROBACTIN SYNTHASE COMPONENT D"/>
    <property type="match status" value="1"/>
</dbReference>
<dbReference type="GO" id="GO:0009366">
    <property type="term" value="C:enterobactin synthetase complex"/>
    <property type="evidence" value="ECO:0007669"/>
    <property type="project" value="InterPro"/>
</dbReference>
<evidence type="ECO:0000313" key="2">
    <source>
        <dbReference type="EMBL" id="KAG7343967.1"/>
    </source>
</evidence>
<accession>A0A9K3KHN5</accession>
<dbReference type="GO" id="GO:0009239">
    <property type="term" value="P:enterobactin biosynthetic process"/>
    <property type="evidence" value="ECO:0007669"/>
    <property type="project" value="InterPro"/>
</dbReference>
<gene>
    <name evidence="2" type="ORF">IV203_021975</name>
</gene>
<dbReference type="GO" id="GO:0000287">
    <property type="term" value="F:magnesium ion binding"/>
    <property type="evidence" value="ECO:0007669"/>
    <property type="project" value="InterPro"/>
</dbReference>
<reference evidence="2" key="1">
    <citation type="journal article" date="2021" name="Sci. Rep.">
        <title>Diploid genomic architecture of Nitzschia inconspicua, an elite biomass production diatom.</title>
        <authorList>
            <person name="Oliver A."/>
            <person name="Podell S."/>
            <person name="Pinowska A."/>
            <person name="Traller J.C."/>
            <person name="Smith S.R."/>
            <person name="McClure R."/>
            <person name="Beliaev A."/>
            <person name="Bohutskyi P."/>
            <person name="Hill E.A."/>
            <person name="Rabines A."/>
            <person name="Zheng H."/>
            <person name="Allen L.Z."/>
            <person name="Kuo A."/>
            <person name="Grigoriev I.V."/>
            <person name="Allen A.E."/>
            <person name="Hazlebeck D."/>
            <person name="Allen E.E."/>
        </authorList>
    </citation>
    <scope>NUCLEOTIDE SEQUENCE</scope>
    <source>
        <strain evidence="2">Hildebrandi</strain>
    </source>
</reference>
<proteinExistence type="predicted"/>